<evidence type="ECO:0008006" key="3">
    <source>
        <dbReference type="Google" id="ProtNLM"/>
    </source>
</evidence>
<dbReference type="RefSeq" id="XP_014157994.1">
    <property type="nucleotide sequence ID" value="XM_014302519.1"/>
</dbReference>
<keyword evidence="2" id="KW-1185">Reference proteome</keyword>
<protein>
    <recommendedName>
        <fullName evidence="3">PDZ domain-containing protein</fullName>
    </recommendedName>
</protein>
<dbReference type="OrthoDB" id="10059177at2759"/>
<gene>
    <name evidence="1" type="ORF">SARC_03685</name>
</gene>
<sequence length="293" mass="33182">MSVYGSTVIMGETSVRPRLLSCYSKSQFSLSDPESNSRCSLDSTQRLGNNTTPFRNKSRIASICKGRRECSFGAQVSQIGGQYYVTCVQKYDDFGYRSGAYRAGLSFADRILSINQLVPDSISDVQSLLDNSEHLTIMFEQQPDLLHAWVPLKNGRLRGMTTTGQHVGKVNVGGVAHRLGVREGLAILAIDRQCILGMSDEVVNTMIWKRTGSLHKEVQLTLVEKAAHSALLDCLKMAVWAQQIPMNISDYVNHTLQLDRPLRRVDYPCRVEINDSFLFYWSYKIRLWRRLHQ</sequence>
<evidence type="ECO:0000313" key="2">
    <source>
        <dbReference type="Proteomes" id="UP000054560"/>
    </source>
</evidence>
<dbReference type="Gene3D" id="2.30.42.10">
    <property type="match status" value="1"/>
</dbReference>
<dbReference type="Proteomes" id="UP000054560">
    <property type="component" value="Unassembled WGS sequence"/>
</dbReference>
<dbReference type="SUPFAM" id="SSF50156">
    <property type="entry name" value="PDZ domain-like"/>
    <property type="match status" value="2"/>
</dbReference>
<proteinExistence type="predicted"/>
<organism evidence="1 2">
    <name type="scientific">Sphaeroforma arctica JP610</name>
    <dbReference type="NCBI Taxonomy" id="667725"/>
    <lineage>
        <taxon>Eukaryota</taxon>
        <taxon>Ichthyosporea</taxon>
        <taxon>Ichthyophonida</taxon>
        <taxon>Sphaeroforma</taxon>
    </lineage>
</organism>
<reference evidence="1 2" key="1">
    <citation type="submission" date="2011-02" db="EMBL/GenBank/DDBJ databases">
        <title>The Genome Sequence of Sphaeroforma arctica JP610.</title>
        <authorList>
            <consortium name="The Broad Institute Genome Sequencing Platform"/>
            <person name="Russ C."/>
            <person name="Cuomo C."/>
            <person name="Young S.K."/>
            <person name="Zeng Q."/>
            <person name="Gargeya S."/>
            <person name="Alvarado L."/>
            <person name="Berlin A."/>
            <person name="Chapman S.B."/>
            <person name="Chen Z."/>
            <person name="Freedman E."/>
            <person name="Gellesch M."/>
            <person name="Goldberg J."/>
            <person name="Griggs A."/>
            <person name="Gujja S."/>
            <person name="Heilman E."/>
            <person name="Heiman D."/>
            <person name="Howarth C."/>
            <person name="Mehta T."/>
            <person name="Neiman D."/>
            <person name="Pearson M."/>
            <person name="Roberts A."/>
            <person name="Saif S."/>
            <person name="Shea T."/>
            <person name="Shenoy N."/>
            <person name="Sisk P."/>
            <person name="Stolte C."/>
            <person name="Sykes S."/>
            <person name="White J."/>
            <person name="Yandava C."/>
            <person name="Burger G."/>
            <person name="Gray M.W."/>
            <person name="Holland P.W.H."/>
            <person name="King N."/>
            <person name="Lang F.B.F."/>
            <person name="Roger A.J."/>
            <person name="Ruiz-Trillo I."/>
            <person name="Haas B."/>
            <person name="Nusbaum C."/>
            <person name="Birren B."/>
        </authorList>
    </citation>
    <scope>NUCLEOTIDE SEQUENCE [LARGE SCALE GENOMIC DNA]</scope>
    <source>
        <strain evidence="1 2">JP610</strain>
    </source>
</reference>
<dbReference type="InterPro" id="IPR036034">
    <property type="entry name" value="PDZ_sf"/>
</dbReference>
<dbReference type="AlphaFoldDB" id="A0A0L0G4Y7"/>
<evidence type="ECO:0000313" key="1">
    <source>
        <dbReference type="EMBL" id="KNC84092.1"/>
    </source>
</evidence>
<accession>A0A0L0G4Y7</accession>
<dbReference type="GeneID" id="25904189"/>
<dbReference type="EMBL" id="KQ241789">
    <property type="protein sequence ID" value="KNC84092.1"/>
    <property type="molecule type" value="Genomic_DNA"/>
</dbReference>
<name>A0A0L0G4Y7_9EUKA</name>